<feature type="non-terminal residue" evidence="1">
    <location>
        <position position="1"/>
    </location>
</feature>
<sequence>NVKASRVIKIDDNLLNFAGDHVAGTKRLHLNETTAILDRDVRRNILDPGDKCCLESRFGFGLKFIADRLRNKFTQNIFYLFINALQFQEVFHQASVHLHPLVHSLGDA</sequence>
<keyword evidence="2" id="KW-1185">Reference proteome</keyword>
<evidence type="ECO:0000313" key="2">
    <source>
        <dbReference type="Proteomes" id="UP000789525"/>
    </source>
</evidence>
<reference evidence="1" key="1">
    <citation type="submission" date="2021-06" db="EMBL/GenBank/DDBJ databases">
        <authorList>
            <person name="Kallberg Y."/>
            <person name="Tangrot J."/>
            <person name="Rosling A."/>
        </authorList>
    </citation>
    <scope>NUCLEOTIDE SEQUENCE</scope>
    <source>
        <strain evidence="1">CL356</strain>
    </source>
</reference>
<comment type="caution">
    <text evidence="1">The sequence shown here is derived from an EMBL/GenBank/DDBJ whole genome shotgun (WGS) entry which is preliminary data.</text>
</comment>
<dbReference type="EMBL" id="CAJVPT010054934">
    <property type="protein sequence ID" value="CAG8754256.1"/>
    <property type="molecule type" value="Genomic_DNA"/>
</dbReference>
<dbReference type="Proteomes" id="UP000789525">
    <property type="component" value="Unassembled WGS sequence"/>
</dbReference>
<evidence type="ECO:0000313" key="1">
    <source>
        <dbReference type="EMBL" id="CAG8754256.1"/>
    </source>
</evidence>
<name>A0ACA9QJ62_9GLOM</name>
<accession>A0ACA9QJ62</accession>
<organism evidence="1 2">
    <name type="scientific">Acaulospora colombiana</name>
    <dbReference type="NCBI Taxonomy" id="27376"/>
    <lineage>
        <taxon>Eukaryota</taxon>
        <taxon>Fungi</taxon>
        <taxon>Fungi incertae sedis</taxon>
        <taxon>Mucoromycota</taxon>
        <taxon>Glomeromycotina</taxon>
        <taxon>Glomeromycetes</taxon>
        <taxon>Diversisporales</taxon>
        <taxon>Acaulosporaceae</taxon>
        <taxon>Acaulospora</taxon>
    </lineage>
</organism>
<gene>
    <name evidence="1" type="ORF">ACOLOM_LOCUS12864</name>
</gene>
<protein>
    <submittedName>
        <fullName evidence="1">4590_t:CDS:1</fullName>
    </submittedName>
</protein>
<proteinExistence type="predicted"/>